<dbReference type="SUPFAM" id="SSF117281">
    <property type="entry name" value="Kelch motif"/>
    <property type="match status" value="2"/>
</dbReference>
<evidence type="ECO:0000256" key="7">
    <source>
        <dbReference type="SAM" id="MobiDB-lite"/>
    </source>
</evidence>
<name>A0A6P4YES3_BRABE</name>
<reference evidence="9" key="1">
    <citation type="submission" date="2025-08" db="UniProtKB">
        <authorList>
            <consortium name="RefSeq"/>
        </authorList>
    </citation>
    <scope>IDENTIFICATION</scope>
    <source>
        <tissue evidence="9">Gonad</tissue>
    </source>
</reference>
<dbReference type="AlphaFoldDB" id="A0A6P4YES3"/>
<dbReference type="Proteomes" id="UP000515135">
    <property type="component" value="Unplaced"/>
</dbReference>
<sequence>MTTDGLKVTRGQPDGSTKMAETDWDNKYSPISVRKFVRLDSPTKTGAGTLFPAARSGHRCVADNGSLYVYGGYNPDFDENNGTVNMYYPLFRELWRYSFSSNAWTKLSTGGNFPTELASMSVLLHGKNLVVFGGTGVPFGDTNSNRISVCNLERKEWCEVSTSGELPQAIYGQAMVTCNGFLYVFGGTTGFEYNSDLHRLHLKDCVWEKLEAHKPPSGRYRHEVAYDDSRLYVLGGGTSWVCYSFDQIPAYNFLTRHWEEMPCRPSPRPRERPQDNTTGYPSARRCHSCVQYGNAVYICGGYNGWQIFDDIWKLALDTMQWTKLPATMPEPAYFHAAAITPAGCMYIHGGVVSIEENRRTSSLYRIWLVLPSLLELTWQRVNDLIPNLHKMSQESLHSIGLPPQLMDRLKQ</sequence>
<dbReference type="KEGG" id="bbel:109467102"/>
<dbReference type="GeneID" id="109467102"/>
<keyword evidence="2" id="KW-0880">Kelch repeat</keyword>
<dbReference type="OrthoDB" id="7676067at2759"/>
<comment type="pathway">
    <text evidence="1">Protein modification; protein ubiquitination.</text>
</comment>
<keyword evidence="3" id="KW-0677">Repeat</keyword>
<protein>
    <recommendedName>
        <fullName evidence="6">Kelch domain-containing protein 10</fullName>
    </recommendedName>
</protein>
<dbReference type="GO" id="GO:0032874">
    <property type="term" value="P:positive regulation of stress-activated MAPK cascade"/>
    <property type="evidence" value="ECO:0007669"/>
    <property type="project" value="TreeGrafter"/>
</dbReference>
<dbReference type="RefSeq" id="XP_019620569.1">
    <property type="nucleotide sequence ID" value="XM_019765010.1"/>
</dbReference>
<dbReference type="SMART" id="SM00612">
    <property type="entry name" value="Kelch"/>
    <property type="match status" value="1"/>
</dbReference>
<feature type="region of interest" description="Disordered" evidence="7">
    <location>
        <begin position="1"/>
        <end position="21"/>
    </location>
</feature>
<keyword evidence="8" id="KW-1185">Reference proteome</keyword>
<dbReference type="PANTHER" id="PTHR46428">
    <property type="entry name" value="KELCH DOMAIN-CONTAINING PROTEIN 10"/>
    <property type="match status" value="1"/>
</dbReference>
<evidence type="ECO:0000313" key="9">
    <source>
        <dbReference type="RefSeq" id="XP_019620569.1"/>
    </source>
</evidence>
<dbReference type="InterPro" id="IPR015915">
    <property type="entry name" value="Kelch-typ_b-propeller"/>
</dbReference>
<dbReference type="InterPro" id="IPR052125">
    <property type="entry name" value="KLHDC10"/>
</dbReference>
<dbReference type="PANTHER" id="PTHR46428:SF1">
    <property type="entry name" value="KELCH DOMAIN-CONTAINING PROTEIN 10"/>
    <property type="match status" value="1"/>
</dbReference>
<evidence type="ECO:0000256" key="5">
    <source>
        <dbReference type="ARBA" id="ARBA00038487"/>
    </source>
</evidence>
<proteinExistence type="inferred from homology"/>
<gene>
    <name evidence="9" type="primary">LOC109467102</name>
</gene>
<evidence type="ECO:0000256" key="4">
    <source>
        <dbReference type="ARBA" id="ARBA00022786"/>
    </source>
</evidence>
<accession>A0A6P4YES3</accession>
<dbReference type="Gene3D" id="2.120.10.80">
    <property type="entry name" value="Kelch-type beta propeller"/>
    <property type="match status" value="2"/>
</dbReference>
<evidence type="ECO:0000256" key="2">
    <source>
        <dbReference type="ARBA" id="ARBA00022441"/>
    </source>
</evidence>
<dbReference type="FunFam" id="2.120.10.80:FF:000010">
    <property type="entry name" value="kelch domain-containing protein 10"/>
    <property type="match status" value="1"/>
</dbReference>
<evidence type="ECO:0000313" key="8">
    <source>
        <dbReference type="Proteomes" id="UP000515135"/>
    </source>
</evidence>
<evidence type="ECO:0000256" key="6">
    <source>
        <dbReference type="ARBA" id="ARBA00041041"/>
    </source>
</evidence>
<keyword evidence="4" id="KW-0833">Ubl conjugation pathway</keyword>
<evidence type="ECO:0000256" key="1">
    <source>
        <dbReference type="ARBA" id="ARBA00004906"/>
    </source>
</evidence>
<comment type="similarity">
    <text evidence="5">Belongs to the KLHDC10 family.</text>
</comment>
<dbReference type="FunFam" id="2.120.10.80:FF:000009">
    <property type="entry name" value="Kelch domain-containing protein 10"/>
    <property type="match status" value="1"/>
</dbReference>
<dbReference type="Pfam" id="PF24681">
    <property type="entry name" value="Kelch_KLHDC2_KLHL20_DRC7"/>
    <property type="match status" value="2"/>
</dbReference>
<evidence type="ECO:0000256" key="3">
    <source>
        <dbReference type="ARBA" id="ARBA00022737"/>
    </source>
</evidence>
<organism evidence="8 9">
    <name type="scientific">Branchiostoma belcheri</name>
    <name type="common">Amphioxus</name>
    <dbReference type="NCBI Taxonomy" id="7741"/>
    <lineage>
        <taxon>Eukaryota</taxon>
        <taxon>Metazoa</taxon>
        <taxon>Chordata</taxon>
        <taxon>Cephalochordata</taxon>
        <taxon>Leptocardii</taxon>
        <taxon>Amphioxiformes</taxon>
        <taxon>Branchiostomatidae</taxon>
        <taxon>Branchiostoma</taxon>
    </lineage>
</organism>
<dbReference type="InterPro" id="IPR006652">
    <property type="entry name" value="Kelch_1"/>
</dbReference>